<evidence type="ECO:0000313" key="2">
    <source>
        <dbReference type="Proteomes" id="UP000241885"/>
    </source>
</evidence>
<dbReference type="KEGG" id="tak:Tharo_2017"/>
<keyword evidence="1" id="KW-0067">ATP-binding</keyword>
<dbReference type="Proteomes" id="UP000241885">
    <property type="component" value="Chromosome"/>
</dbReference>
<organism evidence="1 2">
    <name type="scientific">Thauera aromatica K172</name>
    <dbReference type="NCBI Taxonomy" id="44139"/>
    <lineage>
        <taxon>Bacteria</taxon>
        <taxon>Pseudomonadati</taxon>
        <taxon>Pseudomonadota</taxon>
        <taxon>Betaproteobacteria</taxon>
        <taxon>Rhodocyclales</taxon>
        <taxon>Zoogloeaceae</taxon>
        <taxon>Thauera</taxon>
    </lineage>
</organism>
<keyword evidence="1" id="KW-0547">Nucleotide-binding</keyword>
<dbReference type="GO" id="GO:0004386">
    <property type="term" value="F:helicase activity"/>
    <property type="evidence" value="ECO:0007669"/>
    <property type="project" value="UniProtKB-KW"/>
</dbReference>
<protein>
    <submittedName>
        <fullName evidence="1">Putative ATP-dependent helicase</fullName>
    </submittedName>
</protein>
<reference evidence="1 2" key="1">
    <citation type="submission" date="2018-03" db="EMBL/GenBank/DDBJ databases">
        <title>Complete genome sequence of Thauera aromatica, a model organism for studying aromatic compound degradation under denitrifying conditions.</title>
        <authorList>
            <person name="Lo H.-Y."/>
            <person name="Goris T."/>
            <person name="Boll M."/>
            <person name="Mueller J.A."/>
        </authorList>
    </citation>
    <scope>NUCLEOTIDE SEQUENCE [LARGE SCALE GENOMIC DNA]</scope>
    <source>
        <strain evidence="1 2">K172</strain>
    </source>
</reference>
<sequence length="63" mass="7429">MARPPHRPRDYTPDDFRSKGLVIRRFKKDIRDQVSADFQEHITNCLRAPATAQDPMRMRNSFA</sequence>
<evidence type="ECO:0000313" key="1">
    <source>
        <dbReference type="EMBL" id="AVR88921.1"/>
    </source>
</evidence>
<keyword evidence="2" id="KW-1185">Reference proteome</keyword>
<gene>
    <name evidence="1" type="ORF">Tharo_2017</name>
</gene>
<proteinExistence type="predicted"/>
<accession>A0A2R4BNL4</accession>
<keyword evidence="1" id="KW-0378">Hydrolase</keyword>
<name>A0A2R4BNL4_THAAR</name>
<dbReference type="EMBL" id="CP028339">
    <property type="protein sequence ID" value="AVR88921.1"/>
    <property type="molecule type" value="Genomic_DNA"/>
</dbReference>
<dbReference type="OrthoDB" id="9814088at2"/>
<dbReference type="AlphaFoldDB" id="A0A2R4BNL4"/>
<dbReference type="RefSeq" id="WP_107221082.1">
    <property type="nucleotide sequence ID" value="NZ_CP028339.1"/>
</dbReference>
<keyword evidence="1" id="KW-0347">Helicase</keyword>